<dbReference type="InterPro" id="IPR013783">
    <property type="entry name" value="Ig-like_fold"/>
</dbReference>
<dbReference type="PANTHER" id="PTHR15360:SF4">
    <property type="entry name" value="PROTEIN KINASE DOMAIN-CONTAINING PROTEIN"/>
    <property type="match status" value="1"/>
</dbReference>
<keyword evidence="3" id="KW-0732">Signal</keyword>
<evidence type="ECO:0000256" key="3">
    <source>
        <dbReference type="SAM" id="SignalP"/>
    </source>
</evidence>
<comment type="caution">
    <text evidence="5">The sequence shown here is derived from an EMBL/GenBank/DDBJ whole genome shotgun (WGS) entry which is preliminary data.</text>
</comment>
<feature type="signal peptide" evidence="3">
    <location>
        <begin position="1"/>
        <end position="16"/>
    </location>
</feature>
<evidence type="ECO:0000259" key="4">
    <source>
        <dbReference type="PROSITE" id="PS50835"/>
    </source>
</evidence>
<evidence type="ECO:0000313" key="5">
    <source>
        <dbReference type="EMBL" id="CAG5092306.1"/>
    </source>
</evidence>
<feature type="domain" description="Ig-like" evidence="4">
    <location>
        <begin position="234"/>
        <end position="342"/>
    </location>
</feature>
<keyword evidence="5" id="KW-0675">Receptor</keyword>
<name>A0A8J2MH81_COTCN</name>
<dbReference type="PROSITE" id="PS50835">
    <property type="entry name" value="IG_LIKE"/>
    <property type="match status" value="1"/>
</dbReference>
<keyword evidence="6" id="KW-1185">Reference proteome</keyword>
<dbReference type="PANTHER" id="PTHR15360">
    <property type="entry name" value="PLATELET-DERIVED GROWTH FACTOR RECEPTOR LIKE"/>
    <property type="match status" value="1"/>
</dbReference>
<dbReference type="OrthoDB" id="7613723at2759"/>
<organism evidence="5 6">
    <name type="scientific">Cotesia congregata</name>
    <name type="common">Parasitoid wasp</name>
    <name type="synonym">Apanteles congregatus</name>
    <dbReference type="NCBI Taxonomy" id="51543"/>
    <lineage>
        <taxon>Eukaryota</taxon>
        <taxon>Metazoa</taxon>
        <taxon>Ecdysozoa</taxon>
        <taxon>Arthropoda</taxon>
        <taxon>Hexapoda</taxon>
        <taxon>Insecta</taxon>
        <taxon>Pterygota</taxon>
        <taxon>Neoptera</taxon>
        <taxon>Endopterygota</taxon>
        <taxon>Hymenoptera</taxon>
        <taxon>Apocrita</taxon>
        <taxon>Ichneumonoidea</taxon>
        <taxon>Braconidae</taxon>
        <taxon>Microgastrinae</taxon>
        <taxon>Cotesia</taxon>
    </lineage>
</organism>
<dbReference type="EMBL" id="CAJNRD030001120">
    <property type="protein sequence ID" value="CAG5092306.1"/>
    <property type="molecule type" value="Genomic_DNA"/>
</dbReference>
<dbReference type="SMART" id="SM00409">
    <property type="entry name" value="IG"/>
    <property type="match status" value="3"/>
</dbReference>
<dbReference type="InterPro" id="IPR036179">
    <property type="entry name" value="Ig-like_dom_sf"/>
</dbReference>
<gene>
    <name evidence="5" type="ORF">HICCMSTLAB_LOCUS6032</name>
</gene>
<dbReference type="InterPro" id="IPR003599">
    <property type="entry name" value="Ig_sub"/>
</dbReference>
<evidence type="ECO:0000256" key="1">
    <source>
        <dbReference type="ARBA" id="ARBA00011360"/>
    </source>
</evidence>
<dbReference type="SUPFAM" id="SSF48726">
    <property type="entry name" value="Immunoglobulin"/>
    <property type="match status" value="4"/>
</dbReference>
<accession>A0A8J2MH81</accession>
<sequence length="574" mass="66653">MVKMLMLLMYIRQIKGSLDLRTGASSNFTLLSIVEGESLIIDCKNTEKITFLYPKFPKNEVITSPEEITVSLSDKVYSAKFERKKAVYNDSGWYGCADLPDEFDKLYQNRFPFTPDLYNSSNVRWVYVFVKSLDHLFVNTPFVLNDTEGHYRLIEKVGNDVILPCRPTSPNYRVGLQFGNRTDVPFNYSLYDPTIGFVIKNIISNHSLSYICESFNSNGDFEVKHFQITLKRYPEFRDVPVISTDSLTHMEVGKDFIMKCEICIYQPNQYSFGWQMPRPNNRTSQKLIRLNVSKRPSVDFWDSDICETQIIELQIKSVTIEDFGVYRCDLYRYPVLNSATVNLVPHEKKHLELSMRVRNDSKPVRKSHSYTWDLEVDAYPLPVEFKWLGPGGYEISNFWSYENYQVNDERFSVKLTKWDVDWKDTGTHVIFAHNSEEIKIFSFNVLVEGIPEIIDFVENDVDCYLRHETVFFDCAARGYPQPVITWKFGKDYKSSNDIPLSSVYSKNGTSSDNIPKVFSTAWVEILGSGMMFCEACNKYGCDWKVMQSVYITLSPKCCNTKKKQRWKLNFSSLG</sequence>
<evidence type="ECO:0000313" key="6">
    <source>
        <dbReference type="Proteomes" id="UP000786811"/>
    </source>
</evidence>
<dbReference type="Proteomes" id="UP000786811">
    <property type="component" value="Unassembled WGS sequence"/>
</dbReference>
<proteinExistence type="predicted"/>
<dbReference type="PIRSF" id="PIRSF000615">
    <property type="entry name" value="TyrPK_CSF1-R"/>
    <property type="match status" value="1"/>
</dbReference>
<dbReference type="AlphaFoldDB" id="A0A8J2MH81"/>
<dbReference type="Gene3D" id="2.60.40.10">
    <property type="entry name" value="Immunoglobulins"/>
    <property type="match status" value="4"/>
</dbReference>
<reference evidence="5" key="1">
    <citation type="submission" date="2021-04" db="EMBL/GenBank/DDBJ databases">
        <authorList>
            <person name="Chebbi M.A.C M."/>
        </authorList>
    </citation>
    <scope>NUCLEOTIDE SEQUENCE</scope>
</reference>
<dbReference type="InterPro" id="IPR007110">
    <property type="entry name" value="Ig-like_dom"/>
</dbReference>
<comment type="subunit">
    <text evidence="1">Forms a complex composed of PDGFRL, TNK2 and GRB2.</text>
</comment>
<protein>
    <recommendedName>
        <fullName evidence="2">Platelet-derived growth factor receptor-like protein</fullName>
    </recommendedName>
</protein>
<dbReference type="InterPro" id="IPR042495">
    <property type="entry name" value="PDGFRL"/>
</dbReference>
<evidence type="ECO:0000256" key="2">
    <source>
        <dbReference type="ARBA" id="ARBA00019671"/>
    </source>
</evidence>
<feature type="chain" id="PRO_5035324386" description="Platelet-derived growth factor receptor-like protein" evidence="3">
    <location>
        <begin position="17"/>
        <end position="574"/>
    </location>
</feature>